<organism evidence="4 5">
    <name type="scientific">Roseburia inulinivorans</name>
    <dbReference type="NCBI Taxonomy" id="360807"/>
    <lineage>
        <taxon>Bacteria</taxon>
        <taxon>Bacillati</taxon>
        <taxon>Bacillota</taxon>
        <taxon>Clostridia</taxon>
        <taxon>Lachnospirales</taxon>
        <taxon>Lachnospiraceae</taxon>
        <taxon>Roseburia</taxon>
    </lineage>
</organism>
<feature type="binding site" evidence="3">
    <location>
        <position position="207"/>
    </location>
    <ligand>
        <name>Zn(2+)</name>
        <dbReference type="ChEBI" id="CHEBI:29105"/>
        <label>1</label>
        <note>catalytic</note>
    </ligand>
</feature>
<feature type="binding site" evidence="3">
    <location>
        <position position="104"/>
    </location>
    <ligand>
        <name>Zn(2+)</name>
        <dbReference type="ChEBI" id="CHEBI:29105"/>
        <label>2</label>
    </ligand>
</feature>
<dbReference type="PANTHER" id="PTHR30304">
    <property type="entry name" value="D-TAGATOSE-1,6-BISPHOSPHATE ALDOLASE"/>
    <property type="match status" value="1"/>
</dbReference>
<dbReference type="GO" id="GO:0005975">
    <property type="term" value="P:carbohydrate metabolic process"/>
    <property type="evidence" value="ECO:0007669"/>
    <property type="project" value="InterPro"/>
</dbReference>
<accession>A0A3R5ZAK9</accession>
<dbReference type="GO" id="GO:0008270">
    <property type="term" value="F:zinc ion binding"/>
    <property type="evidence" value="ECO:0007669"/>
    <property type="project" value="InterPro"/>
</dbReference>
<feature type="binding site" evidence="2">
    <location>
        <begin position="208"/>
        <end position="210"/>
    </location>
    <ligand>
        <name>dihydroxyacetone phosphate</name>
        <dbReference type="ChEBI" id="CHEBI:57642"/>
    </ligand>
</feature>
<feature type="binding site" evidence="2">
    <location>
        <position position="180"/>
    </location>
    <ligand>
        <name>dihydroxyacetone phosphate</name>
        <dbReference type="ChEBI" id="CHEBI:57642"/>
    </ligand>
</feature>
<dbReference type="CDD" id="cd00947">
    <property type="entry name" value="TBP_aldolase_IIB"/>
    <property type="match status" value="1"/>
</dbReference>
<reference evidence="4 5" key="1">
    <citation type="submission" date="2018-08" db="EMBL/GenBank/DDBJ databases">
        <title>A genome reference for cultivated species of the human gut microbiota.</title>
        <authorList>
            <person name="Zou Y."/>
            <person name="Xue W."/>
            <person name="Luo G."/>
        </authorList>
    </citation>
    <scope>NUCLEOTIDE SEQUENCE [LARGE SCALE GENOMIC DNA]</scope>
    <source>
        <strain evidence="4 5">AF28-15</strain>
    </source>
</reference>
<comment type="caution">
    <text evidence="4">The sequence shown here is derived from an EMBL/GenBank/DDBJ whole genome shotgun (WGS) entry which is preliminary data.</text>
</comment>
<feature type="binding site" evidence="3">
    <location>
        <position position="179"/>
    </location>
    <ligand>
        <name>Zn(2+)</name>
        <dbReference type="ChEBI" id="CHEBI:29105"/>
        <label>1</label>
        <note>catalytic</note>
    </ligand>
</feature>
<dbReference type="InterPro" id="IPR013785">
    <property type="entry name" value="Aldolase_TIM"/>
</dbReference>
<evidence type="ECO:0000256" key="2">
    <source>
        <dbReference type="PIRSR" id="PIRSR001359-2"/>
    </source>
</evidence>
<dbReference type="RefSeq" id="WP_118109161.1">
    <property type="nucleotide sequence ID" value="NZ_QRTF01000007.1"/>
</dbReference>
<keyword evidence="3" id="KW-0862">Zinc</keyword>
<feature type="binding site" evidence="3">
    <location>
        <position position="134"/>
    </location>
    <ligand>
        <name>Zn(2+)</name>
        <dbReference type="ChEBI" id="CHEBI:29105"/>
        <label>2</label>
    </ligand>
</feature>
<comment type="cofactor">
    <cofactor evidence="3">
        <name>Zn(2+)</name>
        <dbReference type="ChEBI" id="CHEBI:29105"/>
    </cofactor>
    <text evidence="3">Binds 2 Zn(2+) ions per subunit. One is catalytic and the other provides a structural contribution.</text>
</comment>
<protein>
    <submittedName>
        <fullName evidence="4">Class II fructose-bisphosphate aldolase</fullName>
    </submittedName>
</protein>
<dbReference type="InterPro" id="IPR000771">
    <property type="entry name" value="FBA_II"/>
</dbReference>
<feature type="active site" description="Proton donor" evidence="1">
    <location>
        <position position="82"/>
    </location>
</feature>
<dbReference type="Gene3D" id="3.20.20.70">
    <property type="entry name" value="Aldolase class I"/>
    <property type="match status" value="1"/>
</dbReference>
<proteinExistence type="predicted"/>
<dbReference type="SUPFAM" id="SSF51569">
    <property type="entry name" value="Aldolase"/>
    <property type="match status" value="1"/>
</dbReference>
<dbReference type="Pfam" id="PF01116">
    <property type="entry name" value="F_bP_aldolase"/>
    <property type="match status" value="1"/>
</dbReference>
<feature type="binding site" evidence="3">
    <location>
        <position position="83"/>
    </location>
    <ligand>
        <name>Zn(2+)</name>
        <dbReference type="ChEBI" id="CHEBI:29105"/>
        <label>1</label>
        <note>catalytic</note>
    </ligand>
</feature>
<dbReference type="InterPro" id="IPR050246">
    <property type="entry name" value="Class_II_FBP_aldolase"/>
</dbReference>
<feature type="binding site" evidence="2">
    <location>
        <begin position="229"/>
        <end position="232"/>
    </location>
    <ligand>
        <name>dihydroxyacetone phosphate</name>
        <dbReference type="ChEBI" id="CHEBI:57642"/>
    </ligand>
</feature>
<sequence length="280" mass="30570">MALEKVSNILQEAEKRNTSAIAFDAFDYQTIYSCIMGAEAVKKPVILMLYPTMDSLITPRIFAETVKDLAKKVSVPVGLHLDHCSNYEYILSAIREGFTSVMADGSTLPFEQNVAFTKEVVRAATVFGVDVEGELGHVGSAGNESDFCNENSYTTPEDAAAFADATGVASLAVAIGSAHGHYVKEPKLDIERLREINEATKTPLVLHGGSGIPQEQLVAAFKNGINKFNVGTEYFILNAKLQKDFFGSEEADKSPFGVVPFVRKNLQSYIEKKLELSVWS</sequence>
<name>A0A3R5ZAK9_9FIRM</name>
<dbReference type="Proteomes" id="UP000283738">
    <property type="component" value="Unassembled WGS sequence"/>
</dbReference>
<evidence type="ECO:0000256" key="3">
    <source>
        <dbReference type="PIRSR" id="PIRSR001359-3"/>
    </source>
</evidence>
<dbReference type="EMBL" id="QRTF01000007">
    <property type="protein sequence ID" value="RGQ52004.1"/>
    <property type="molecule type" value="Genomic_DNA"/>
</dbReference>
<gene>
    <name evidence="4" type="ORF">DWY96_04885</name>
</gene>
<dbReference type="PIRSF" id="PIRSF001359">
    <property type="entry name" value="F_bP_aldolase_II"/>
    <property type="match status" value="1"/>
</dbReference>
<keyword evidence="3" id="KW-0479">Metal-binding</keyword>
<dbReference type="GO" id="GO:0016832">
    <property type="term" value="F:aldehyde-lyase activity"/>
    <property type="evidence" value="ECO:0007669"/>
    <property type="project" value="InterPro"/>
</dbReference>
<dbReference type="PROSITE" id="PS00602">
    <property type="entry name" value="ALDOLASE_CLASS_II_1"/>
    <property type="match status" value="1"/>
</dbReference>
<evidence type="ECO:0000313" key="4">
    <source>
        <dbReference type="EMBL" id="RGQ52004.1"/>
    </source>
</evidence>
<dbReference type="AlphaFoldDB" id="A0A3R5ZAK9"/>
<evidence type="ECO:0000313" key="5">
    <source>
        <dbReference type="Proteomes" id="UP000283738"/>
    </source>
</evidence>
<dbReference type="PANTHER" id="PTHR30304:SF0">
    <property type="entry name" value="D-TAGATOSE-1,6-BISPHOSPHATE ALDOLASE SUBUNIT GATY-RELATED"/>
    <property type="match status" value="1"/>
</dbReference>
<evidence type="ECO:0000256" key="1">
    <source>
        <dbReference type="PIRSR" id="PIRSR001359-1"/>
    </source>
</evidence>